<dbReference type="SUPFAM" id="SSF48371">
    <property type="entry name" value="ARM repeat"/>
    <property type="match status" value="1"/>
</dbReference>
<proteinExistence type="predicted"/>
<dbReference type="EMBL" id="JBHTOH010000089">
    <property type="protein sequence ID" value="MFD1411881.1"/>
    <property type="molecule type" value="Genomic_DNA"/>
</dbReference>
<dbReference type="InterPro" id="IPR016024">
    <property type="entry name" value="ARM-type_fold"/>
</dbReference>
<dbReference type="InterPro" id="IPR014825">
    <property type="entry name" value="DNA_alkylation"/>
</dbReference>
<reference evidence="2" key="1">
    <citation type="journal article" date="2019" name="Int. J. Syst. Evol. Microbiol.">
        <title>The Global Catalogue of Microorganisms (GCM) 10K type strain sequencing project: providing services to taxonomists for standard genome sequencing and annotation.</title>
        <authorList>
            <consortium name="The Broad Institute Genomics Platform"/>
            <consortium name="The Broad Institute Genome Sequencing Center for Infectious Disease"/>
            <person name="Wu L."/>
            <person name="Ma J."/>
        </authorList>
    </citation>
    <scope>NUCLEOTIDE SEQUENCE [LARGE SCALE GENOMIC DNA]</scope>
    <source>
        <strain evidence="2">CCM 8937</strain>
    </source>
</reference>
<name>A0ABW4BQC9_9LACO</name>
<gene>
    <name evidence="1" type="ORF">ACFQ4R_09825</name>
</gene>
<keyword evidence="2" id="KW-1185">Reference proteome</keyword>
<comment type="caution">
    <text evidence="1">The sequence shown here is derived from an EMBL/GenBank/DDBJ whole genome shotgun (WGS) entry which is preliminary data.</text>
</comment>
<organism evidence="1 2">
    <name type="scientific">Lapidilactobacillus gannanensis</name>
    <dbReference type="NCBI Taxonomy" id="2486002"/>
    <lineage>
        <taxon>Bacteria</taxon>
        <taxon>Bacillati</taxon>
        <taxon>Bacillota</taxon>
        <taxon>Bacilli</taxon>
        <taxon>Lactobacillales</taxon>
        <taxon>Lactobacillaceae</taxon>
        <taxon>Lapidilactobacillus</taxon>
    </lineage>
</organism>
<dbReference type="Pfam" id="PF08713">
    <property type="entry name" value="DNA_alkylation"/>
    <property type="match status" value="1"/>
</dbReference>
<sequence>MRPRLPWGIRLQQFVADPQPVMPILAQLFNDHEVYVQKSVANNLNDISKDHSQLVIDFCQQHWHESKTGDWVIQRGLRTLFKQGQTAVLQLLGYQPAAATQLTTAKLTVLQAAAQLETVSELSYRLQATDIKKALPLYLGYRVHYVRQNGQTSAKDFFIKRINLKPGQPFEGQFKIKWQQLTTRKLYAGKHLVALLVNTEPVADQIIDLEL</sequence>
<evidence type="ECO:0000313" key="2">
    <source>
        <dbReference type="Proteomes" id="UP001597191"/>
    </source>
</evidence>
<protein>
    <submittedName>
        <fullName evidence="1">DNA alkylation repair protein</fullName>
    </submittedName>
</protein>
<evidence type="ECO:0000313" key="1">
    <source>
        <dbReference type="EMBL" id="MFD1411881.1"/>
    </source>
</evidence>
<accession>A0ABW4BQC9</accession>
<dbReference type="RefSeq" id="WP_225420193.1">
    <property type="nucleotide sequence ID" value="NZ_JBHTOH010000089.1"/>
</dbReference>
<dbReference type="Gene3D" id="1.25.40.290">
    <property type="entry name" value="ARM repeat domains"/>
    <property type="match status" value="1"/>
</dbReference>
<dbReference type="Proteomes" id="UP001597191">
    <property type="component" value="Unassembled WGS sequence"/>
</dbReference>